<dbReference type="PhylomeDB" id="B8MV64"/>
<evidence type="ECO:0000313" key="4">
    <source>
        <dbReference type="Proteomes" id="UP000001745"/>
    </source>
</evidence>
<dbReference type="eggNOG" id="ENOG502QUTZ">
    <property type="taxonomic scope" value="Eukaryota"/>
</dbReference>
<dbReference type="EMBL" id="EQ962662">
    <property type="protein sequence ID" value="EED11520.1"/>
    <property type="molecule type" value="Genomic_DNA"/>
</dbReference>
<protein>
    <recommendedName>
        <fullName evidence="5">Transposable element tc3 transposase</fullName>
    </recommendedName>
</protein>
<dbReference type="InParanoid" id="B8MV64"/>
<dbReference type="GeneID" id="8110153"/>
<feature type="domain" description="Tc1-like transposase DDE" evidence="2">
    <location>
        <begin position="157"/>
        <end position="208"/>
    </location>
</feature>
<dbReference type="GO" id="GO:0015074">
    <property type="term" value="P:DNA integration"/>
    <property type="evidence" value="ECO:0007669"/>
    <property type="project" value="InterPro"/>
</dbReference>
<dbReference type="Pfam" id="PF01498">
    <property type="entry name" value="HTH_Tnp_Tc3_2"/>
    <property type="match status" value="1"/>
</dbReference>
<dbReference type="GO" id="GO:0003677">
    <property type="term" value="F:DNA binding"/>
    <property type="evidence" value="ECO:0007669"/>
    <property type="project" value="InterPro"/>
</dbReference>
<dbReference type="Pfam" id="PF13358">
    <property type="entry name" value="DDE_3"/>
    <property type="match status" value="1"/>
</dbReference>
<dbReference type="InterPro" id="IPR002492">
    <property type="entry name" value="Transposase_Tc1-like"/>
</dbReference>
<dbReference type="OrthoDB" id="5415741at2759"/>
<dbReference type="GO" id="GO:0006313">
    <property type="term" value="P:DNA transposition"/>
    <property type="evidence" value="ECO:0007669"/>
    <property type="project" value="InterPro"/>
</dbReference>
<reference evidence="4" key="1">
    <citation type="journal article" date="2015" name="Genome Announc.">
        <title>Genome sequence of the AIDS-associated pathogen Penicillium marneffei (ATCC18224) and its near taxonomic relative Talaromyces stipitatus (ATCC10500).</title>
        <authorList>
            <person name="Nierman W.C."/>
            <person name="Fedorova-Abrams N.D."/>
            <person name="Andrianopoulos A."/>
        </authorList>
    </citation>
    <scope>NUCLEOTIDE SEQUENCE [LARGE SCALE GENOMIC DNA]</scope>
    <source>
        <strain evidence="4">ATCC 10500 / CBS 375.48 / QM 6759 / NRRL 1006</strain>
    </source>
</reference>
<evidence type="ECO:0000259" key="2">
    <source>
        <dbReference type="Pfam" id="PF13358"/>
    </source>
</evidence>
<dbReference type="RefSeq" id="XP_002488701.1">
    <property type="nucleotide sequence ID" value="XM_002488656.1"/>
</dbReference>
<sequence length="269" mass="31594">MKDAEIDDLISFVTSSRYARYLTYRELALHLDLGYSQWAIRSALLSRGYRRYVARRKPPLSPENKQKRLLWAQEYLSWSPSQWEAILWSDEIWVNPGHHTRTWVTRRKDEVFHEDCTIERRPHKIGWMFWGSFHGTTKGPMVFWEKQWEYSHQHPYLQLVQDGAPGYGAQSTIQELEKGGVHMVRWPPFSPDLNLIEMVWNWMKNYLQVNLGLGAHLKEPGPNRTAPQDGAVQFQLLRTAGRFHDFRNRTALNAVRTSGSTNSTNREIL</sequence>
<accession>B8MV64</accession>
<dbReference type="Proteomes" id="UP000001745">
    <property type="component" value="Unassembled WGS sequence"/>
</dbReference>
<name>B8MV64_TALSN</name>
<organism evidence="3 4">
    <name type="scientific">Talaromyces stipitatus (strain ATCC 10500 / CBS 375.48 / QM 6759 / NRRL 1006)</name>
    <name type="common">Penicillium stipitatum</name>
    <dbReference type="NCBI Taxonomy" id="441959"/>
    <lineage>
        <taxon>Eukaryota</taxon>
        <taxon>Fungi</taxon>
        <taxon>Dikarya</taxon>
        <taxon>Ascomycota</taxon>
        <taxon>Pezizomycotina</taxon>
        <taxon>Eurotiomycetes</taxon>
        <taxon>Eurotiomycetidae</taxon>
        <taxon>Eurotiales</taxon>
        <taxon>Trichocomaceae</taxon>
        <taxon>Talaromyces</taxon>
        <taxon>Talaromyces sect. Talaromyces</taxon>
    </lineage>
</organism>
<dbReference type="Gene3D" id="3.30.420.10">
    <property type="entry name" value="Ribonuclease H-like superfamily/Ribonuclease H"/>
    <property type="match status" value="1"/>
</dbReference>
<dbReference type="VEuPathDB" id="FungiDB:TSTA_008160"/>
<dbReference type="InterPro" id="IPR036397">
    <property type="entry name" value="RNaseH_sf"/>
</dbReference>
<evidence type="ECO:0008006" key="5">
    <source>
        <dbReference type="Google" id="ProtNLM"/>
    </source>
</evidence>
<proteinExistence type="predicted"/>
<dbReference type="InterPro" id="IPR038717">
    <property type="entry name" value="Tc1-like_DDE_dom"/>
</dbReference>
<dbReference type="AlphaFoldDB" id="B8MV64"/>
<dbReference type="STRING" id="441959.B8MV64"/>
<dbReference type="HOGENOM" id="CLU_033666_0_1_1"/>
<evidence type="ECO:0000259" key="1">
    <source>
        <dbReference type="Pfam" id="PF01498"/>
    </source>
</evidence>
<feature type="domain" description="Transposase Tc1-like" evidence="1">
    <location>
        <begin position="16"/>
        <end position="76"/>
    </location>
</feature>
<evidence type="ECO:0000313" key="3">
    <source>
        <dbReference type="EMBL" id="EED11520.1"/>
    </source>
</evidence>
<keyword evidence="4" id="KW-1185">Reference proteome</keyword>
<gene>
    <name evidence="3" type="ORF">TSTA_008160</name>
</gene>